<evidence type="ECO:0000313" key="2">
    <source>
        <dbReference type="Proteomes" id="UP000281028"/>
    </source>
</evidence>
<accession>A0A3S1CUD1</accession>
<reference evidence="1" key="1">
    <citation type="submission" date="2020-05" db="EMBL/GenBank/DDBJ databases">
        <title>Chitinophaga laudate sp. nov., isolated from a tropical peat swamp.</title>
        <authorList>
            <person name="Goh C.B.S."/>
            <person name="Lee M.S."/>
            <person name="Parimannan S."/>
            <person name="Pasbakhsh P."/>
            <person name="Yule C.M."/>
            <person name="Rajandas H."/>
            <person name="Loke S."/>
            <person name="Croft L."/>
            <person name="Tan J.B.L."/>
        </authorList>
    </citation>
    <scope>NUCLEOTIDE SEQUENCE</scope>
    <source>
        <strain evidence="1">Mgbs1</strain>
    </source>
</reference>
<keyword evidence="2" id="KW-1185">Reference proteome</keyword>
<protein>
    <submittedName>
        <fullName evidence="1">Uncharacterized protein</fullName>
    </submittedName>
</protein>
<dbReference type="AlphaFoldDB" id="A0A3S1CUD1"/>
<sequence length="60" mass="7167">MTKEEIRILFEIAEEEIRNPLPKEEVIRKYYEMGMCDENGVLIPPFDVLAMVTKEQIFNY</sequence>
<name>A0A3S1CUD1_9BACT</name>
<evidence type="ECO:0000313" key="1">
    <source>
        <dbReference type="EMBL" id="NSL90470.1"/>
    </source>
</evidence>
<proteinExistence type="predicted"/>
<comment type="caution">
    <text evidence="1">The sequence shown here is derived from an EMBL/GenBank/DDBJ whole genome shotgun (WGS) entry which is preliminary data.</text>
</comment>
<dbReference type="EMBL" id="RIAR02000001">
    <property type="protein sequence ID" value="NSL90470.1"/>
    <property type="molecule type" value="Genomic_DNA"/>
</dbReference>
<dbReference type="Proteomes" id="UP000281028">
    <property type="component" value="Unassembled WGS sequence"/>
</dbReference>
<organism evidence="1 2">
    <name type="scientific">Chitinophaga solisilvae</name>
    <dbReference type="NCBI Taxonomy" id="1233460"/>
    <lineage>
        <taxon>Bacteria</taxon>
        <taxon>Pseudomonadati</taxon>
        <taxon>Bacteroidota</taxon>
        <taxon>Chitinophagia</taxon>
        <taxon>Chitinophagales</taxon>
        <taxon>Chitinophagaceae</taxon>
        <taxon>Chitinophaga</taxon>
    </lineage>
</organism>
<gene>
    <name evidence="1" type="ORF">ECE50_026845</name>
</gene>